<accession>A0AAV4NA74</accession>
<protein>
    <submittedName>
        <fullName evidence="1">Uncharacterized protein</fullName>
    </submittedName>
</protein>
<sequence>MQWSFFFHNLSKLLLHKTSPDSLIRRVEIRIKSSLPPITDDFQGFDIPNTMQFKCSSSSDCGEVSATFDFGIGSGGGSCCWNPSVVDRVSDWKSSVLFY</sequence>
<dbReference type="Proteomes" id="UP001054945">
    <property type="component" value="Unassembled WGS sequence"/>
</dbReference>
<evidence type="ECO:0000313" key="1">
    <source>
        <dbReference type="EMBL" id="GIX80591.1"/>
    </source>
</evidence>
<dbReference type="AlphaFoldDB" id="A0AAV4NA74"/>
<keyword evidence="2" id="KW-1185">Reference proteome</keyword>
<comment type="caution">
    <text evidence="1">The sequence shown here is derived from an EMBL/GenBank/DDBJ whole genome shotgun (WGS) entry which is preliminary data.</text>
</comment>
<organism evidence="1 2">
    <name type="scientific">Caerostris extrusa</name>
    <name type="common">Bark spider</name>
    <name type="synonym">Caerostris bankana</name>
    <dbReference type="NCBI Taxonomy" id="172846"/>
    <lineage>
        <taxon>Eukaryota</taxon>
        <taxon>Metazoa</taxon>
        <taxon>Ecdysozoa</taxon>
        <taxon>Arthropoda</taxon>
        <taxon>Chelicerata</taxon>
        <taxon>Arachnida</taxon>
        <taxon>Araneae</taxon>
        <taxon>Araneomorphae</taxon>
        <taxon>Entelegynae</taxon>
        <taxon>Araneoidea</taxon>
        <taxon>Araneidae</taxon>
        <taxon>Caerostris</taxon>
    </lineage>
</organism>
<proteinExistence type="predicted"/>
<gene>
    <name evidence="1" type="ORF">CEXT_4261</name>
</gene>
<reference evidence="1 2" key="1">
    <citation type="submission" date="2021-06" db="EMBL/GenBank/DDBJ databases">
        <title>Caerostris extrusa draft genome.</title>
        <authorList>
            <person name="Kono N."/>
            <person name="Arakawa K."/>
        </authorList>
    </citation>
    <scope>NUCLEOTIDE SEQUENCE [LARGE SCALE GENOMIC DNA]</scope>
</reference>
<name>A0AAV4NA74_CAEEX</name>
<dbReference type="EMBL" id="BPLR01020609">
    <property type="protein sequence ID" value="GIX80591.1"/>
    <property type="molecule type" value="Genomic_DNA"/>
</dbReference>
<evidence type="ECO:0000313" key="2">
    <source>
        <dbReference type="Proteomes" id="UP001054945"/>
    </source>
</evidence>